<proteinExistence type="predicted"/>
<protein>
    <recommendedName>
        <fullName evidence="4">DUF4136 domain-containing protein</fullName>
    </recommendedName>
</protein>
<feature type="signal peptide" evidence="1">
    <location>
        <begin position="1"/>
        <end position="18"/>
    </location>
</feature>
<dbReference type="RefSeq" id="WP_069207349.1">
    <property type="nucleotide sequence ID" value="NZ_CP014168.1"/>
</dbReference>
<dbReference type="Proteomes" id="UP000094256">
    <property type="component" value="Chromosome"/>
</dbReference>
<dbReference type="KEGG" id="span:AWL63_14295"/>
<organism evidence="2 3">
    <name type="scientific">Sphingomonas panacis</name>
    <dbReference type="NCBI Taxonomy" id="1560345"/>
    <lineage>
        <taxon>Bacteria</taxon>
        <taxon>Pseudomonadati</taxon>
        <taxon>Pseudomonadota</taxon>
        <taxon>Alphaproteobacteria</taxon>
        <taxon>Sphingomonadales</taxon>
        <taxon>Sphingomonadaceae</taxon>
        <taxon>Sphingomonas</taxon>
    </lineage>
</organism>
<dbReference type="NCBIfam" id="NF047637">
    <property type="entry name" value="lipo_CC0125"/>
    <property type="match status" value="1"/>
</dbReference>
<gene>
    <name evidence="2" type="ORF">AWL63_14295</name>
</gene>
<feature type="chain" id="PRO_5008556474" description="DUF4136 domain-containing protein" evidence="1">
    <location>
        <begin position="19"/>
        <end position="192"/>
    </location>
</feature>
<dbReference type="PROSITE" id="PS51257">
    <property type="entry name" value="PROKAR_LIPOPROTEIN"/>
    <property type="match status" value="1"/>
</dbReference>
<reference evidence="2 3" key="1">
    <citation type="submission" date="2016-01" db="EMBL/GenBank/DDBJ databases">
        <title>Complete genome and mega plasmid sequence of Sphingomonas panacis DCY99 elicits systemic resistance in rice to Xanthomonas oryzae.</title>
        <authorList>
            <person name="Kim Y.J."/>
            <person name="Yang D.C."/>
            <person name="Sing P."/>
        </authorList>
    </citation>
    <scope>NUCLEOTIDE SEQUENCE [LARGE SCALE GENOMIC DNA]</scope>
    <source>
        <strain evidence="2 3">DCY99</strain>
    </source>
</reference>
<accession>A0A1B3ZHA4</accession>
<sequence length="192" mass="21514">MSKSRMLTGVLLATTLLAAGCATQTPYRPATGSGFARTGYSDRQIEANRFMVSFAGNGYTPRETVERYLLFRAAQLTVQQGYDYFVLADRQTDKSTRTYATPEPFVGGPYGYWGPAWSYYGRGFGWRSWSPYGGSPFWDRGIDIQTVEKFEAHAEIVLGRGPKPERNVRAFDARDVIKNLGPTIVMPEPGRR</sequence>
<keyword evidence="1" id="KW-0732">Signal</keyword>
<evidence type="ECO:0000313" key="2">
    <source>
        <dbReference type="EMBL" id="AOH86805.1"/>
    </source>
</evidence>
<evidence type="ECO:0000256" key="1">
    <source>
        <dbReference type="SAM" id="SignalP"/>
    </source>
</evidence>
<dbReference type="AlphaFoldDB" id="A0A1B3ZHA4"/>
<dbReference type="EMBL" id="CP014168">
    <property type="protein sequence ID" value="AOH86805.1"/>
    <property type="molecule type" value="Genomic_DNA"/>
</dbReference>
<evidence type="ECO:0000313" key="3">
    <source>
        <dbReference type="Proteomes" id="UP000094256"/>
    </source>
</evidence>
<keyword evidence="3" id="KW-1185">Reference proteome</keyword>
<dbReference type="STRING" id="1560345.AWL63_14295"/>
<dbReference type="OrthoDB" id="7172943at2"/>
<name>A0A1B3ZHA4_9SPHN</name>
<evidence type="ECO:0008006" key="4">
    <source>
        <dbReference type="Google" id="ProtNLM"/>
    </source>
</evidence>